<name>A0A218Y246_PUNGR</name>
<evidence type="ECO:0000256" key="2">
    <source>
        <dbReference type="ARBA" id="ARBA00022723"/>
    </source>
</evidence>
<dbReference type="Gene3D" id="1.10.600.10">
    <property type="entry name" value="Farnesyl Diphosphate Synthase"/>
    <property type="match status" value="1"/>
</dbReference>
<evidence type="ECO:0000256" key="1">
    <source>
        <dbReference type="ARBA" id="ARBA00001946"/>
    </source>
</evidence>
<dbReference type="GO" id="GO:0000287">
    <property type="term" value="F:magnesium ion binding"/>
    <property type="evidence" value="ECO:0007669"/>
    <property type="project" value="InterPro"/>
</dbReference>
<keyword evidence="3" id="KW-0460">Magnesium</keyword>
<organism evidence="6 7">
    <name type="scientific">Punica granatum</name>
    <name type="common">Pomegranate</name>
    <dbReference type="NCBI Taxonomy" id="22663"/>
    <lineage>
        <taxon>Eukaryota</taxon>
        <taxon>Viridiplantae</taxon>
        <taxon>Streptophyta</taxon>
        <taxon>Embryophyta</taxon>
        <taxon>Tracheophyta</taxon>
        <taxon>Spermatophyta</taxon>
        <taxon>Magnoliopsida</taxon>
        <taxon>eudicotyledons</taxon>
        <taxon>Gunneridae</taxon>
        <taxon>Pentapetalae</taxon>
        <taxon>rosids</taxon>
        <taxon>malvids</taxon>
        <taxon>Myrtales</taxon>
        <taxon>Lythraceae</taxon>
        <taxon>Punica</taxon>
    </lineage>
</organism>
<dbReference type="InterPro" id="IPR050148">
    <property type="entry name" value="Terpene_synthase-like"/>
</dbReference>
<keyword evidence="4" id="KW-0456">Lyase</keyword>
<evidence type="ECO:0000256" key="4">
    <source>
        <dbReference type="ARBA" id="ARBA00023239"/>
    </source>
</evidence>
<feature type="domain" description="Terpene synthase metal-binding" evidence="5">
    <location>
        <begin position="29"/>
        <end position="225"/>
    </location>
</feature>
<dbReference type="EMBL" id="MTKT01000299">
    <property type="protein sequence ID" value="OWM91365.1"/>
    <property type="molecule type" value="Genomic_DNA"/>
</dbReference>
<dbReference type="Proteomes" id="UP000197138">
    <property type="component" value="Unassembled WGS sequence"/>
</dbReference>
<evidence type="ECO:0000313" key="6">
    <source>
        <dbReference type="EMBL" id="OWM91365.1"/>
    </source>
</evidence>
<accession>A0A218Y246</accession>
<dbReference type="AlphaFoldDB" id="A0A218Y246"/>
<keyword evidence="2" id="KW-0479">Metal-binding</keyword>
<sequence>MTLCTAYNSYCTYLLLALAWMNMCRWWSDLGLANELKFARDQLLKWYFWPMAVLRDPKFSQERMDMTKPITMVYIIDDIFDVRGTLDELTLFAEAITRWECVEELPDYMKTCFRALDGITNEICLKAYKKHGGNPTDLLRKSWANLCDAFLVEKRWFTSRHSPSADEYLNIAIVSTGVHLAMAHSFALLCGGTNKQSLQALNTFTGMSASIAKILRLWDDLGSAKLRAAPVEQNSALLFLCSLCCFAACSSSAAAVYTLLLLQSAAAFIPQLIC</sequence>
<dbReference type="GO" id="GO:0016114">
    <property type="term" value="P:terpenoid biosynthetic process"/>
    <property type="evidence" value="ECO:0007669"/>
    <property type="project" value="InterPro"/>
</dbReference>
<dbReference type="InterPro" id="IPR005630">
    <property type="entry name" value="Terpene_synthase_metal-bd"/>
</dbReference>
<dbReference type="SUPFAM" id="SSF48576">
    <property type="entry name" value="Terpenoid synthases"/>
    <property type="match status" value="1"/>
</dbReference>
<evidence type="ECO:0000259" key="5">
    <source>
        <dbReference type="Pfam" id="PF03936"/>
    </source>
</evidence>
<dbReference type="InterPro" id="IPR008949">
    <property type="entry name" value="Isoprenoid_synthase_dom_sf"/>
</dbReference>
<dbReference type="PANTHER" id="PTHR31225">
    <property type="entry name" value="OS04G0344100 PROTEIN-RELATED"/>
    <property type="match status" value="1"/>
</dbReference>
<evidence type="ECO:0000313" key="7">
    <source>
        <dbReference type="Proteomes" id="UP000197138"/>
    </source>
</evidence>
<comment type="caution">
    <text evidence="6">The sequence shown here is derived from an EMBL/GenBank/DDBJ whole genome shotgun (WGS) entry which is preliminary data.</text>
</comment>
<evidence type="ECO:0000256" key="3">
    <source>
        <dbReference type="ARBA" id="ARBA00022842"/>
    </source>
</evidence>
<comment type="cofactor">
    <cofactor evidence="1">
        <name>Mg(2+)</name>
        <dbReference type="ChEBI" id="CHEBI:18420"/>
    </cofactor>
</comment>
<proteinExistence type="predicted"/>
<gene>
    <name evidence="6" type="ORF">CDL15_Pgr000309</name>
</gene>
<protein>
    <recommendedName>
        <fullName evidence="5">Terpene synthase metal-binding domain-containing protein</fullName>
    </recommendedName>
</protein>
<reference evidence="7" key="1">
    <citation type="journal article" date="2017" name="Plant J.">
        <title>The pomegranate (Punica granatum L.) genome and the genomics of punicalagin biosynthesis.</title>
        <authorList>
            <person name="Qin G."/>
            <person name="Xu C."/>
            <person name="Ming R."/>
            <person name="Tang H."/>
            <person name="Guyot R."/>
            <person name="Kramer E.M."/>
            <person name="Hu Y."/>
            <person name="Yi X."/>
            <person name="Qi Y."/>
            <person name="Xu X."/>
            <person name="Gao Z."/>
            <person name="Pan H."/>
            <person name="Jian J."/>
            <person name="Tian Y."/>
            <person name="Yue Z."/>
            <person name="Xu Y."/>
        </authorList>
    </citation>
    <scope>NUCLEOTIDE SEQUENCE [LARGE SCALE GENOMIC DNA]</scope>
    <source>
        <strain evidence="7">cv. Dabenzi</strain>
    </source>
</reference>
<dbReference type="PANTHER" id="PTHR31225:SF0">
    <property type="entry name" value="S-(+)-LINALOOL SYNTHASE, CHLOROPLASTIC"/>
    <property type="match status" value="1"/>
</dbReference>
<dbReference type="Pfam" id="PF03936">
    <property type="entry name" value="Terpene_synth_C"/>
    <property type="match status" value="1"/>
</dbReference>
<dbReference type="GO" id="GO:0010333">
    <property type="term" value="F:terpene synthase activity"/>
    <property type="evidence" value="ECO:0007669"/>
    <property type="project" value="InterPro"/>
</dbReference>